<reference evidence="1 2" key="1">
    <citation type="journal article" date="2019" name="Emerg. Microbes Infect.">
        <title>Comprehensive subspecies identification of 175 nontuberculous mycobacteria species based on 7547 genomic profiles.</title>
        <authorList>
            <person name="Matsumoto Y."/>
            <person name="Kinjo T."/>
            <person name="Motooka D."/>
            <person name="Nabeya D."/>
            <person name="Jung N."/>
            <person name="Uechi K."/>
            <person name="Horii T."/>
            <person name="Iida T."/>
            <person name="Fujita J."/>
            <person name="Nakamura S."/>
        </authorList>
    </citation>
    <scope>NUCLEOTIDE SEQUENCE [LARGE SCALE GENOMIC DNA]</scope>
    <source>
        <strain evidence="1 2">JCM 14742</strain>
    </source>
</reference>
<dbReference type="EMBL" id="AP022614">
    <property type="protein sequence ID" value="BBZ48263.1"/>
    <property type="molecule type" value="Genomic_DNA"/>
</dbReference>
<dbReference type="Proteomes" id="UP000467105">
    <property type="component" value="Chromosome"/>
</dbReference>
<dbReference type="AlphaFoldDB" id="A0A7I7Z508"/>
<proteinExistence type="predicted"/>
<accession>A0A7I7Z508</accession>
<organism evidence="1 2">
    <name type="scientific">Mycobacterium parmense</name>
    <dbReference type="NCBI Taxonomy" id="185642"/>
    <lineage>
        <taxon>Bacteria</taxon>
        <taxon>Bacillati</taxon>
        <taxon>Actinomycetota</taxon>
        <taxon>Actinomycetes</taxon>
        <taxon>Mycobacteriales</taxon>
        <taxon>Mycobacteriaceae</taxon>
        <taxon>Mycobacterium</taxon>
        <taxon>Mycobacterium simiae complex</taxon>
    </lineage>
</organism>
<name>A0A7I7Z508_9MYCO</name>
<gene>
    <name evidence="1" type="ORF">MPRM_55440</name>
</gene>
<keyword evidence="2" id="KW-1185">Reference proteome</keyword>
<evidence type="ECO:0000313" key="1">
    <source>
        <dbReference type="EMBL" id="BBZ48263.1"/>
    </source>
</evidence>
<protein>
    <submittedName>
        <fullName evidence="1">Uncharacterized protein</fullName>
    </submittedName>
</protein>
<sequence length="152" mass="16109">MATPQPSVGPLPEDGPEDGEDIGVPNQYQLRGNGVRITYFPTGAGPLTHDGRIILIYQDSHRSLVFRGAQVQTVVVADFGTCVTATLERTLEIESVAVTLLIPTVFLADGGSTSIRTVLVTTVHTPGVIGRQRENHTVVALAGKAWSGPLPL</sequence>
<evidence type="ECO:0000313" key="2">
    <source>
        <dbReference type="Proteomes" id="UP000467105"/>
    </source>
</evidence>